<reference evidence="8" key="2">
    <citation type="submission" date="2020-09" db="EMBL/GenBank/DDBJ databases">
        <authorList>
            <person name="Sun Q."/>
            <person name="Zhou Y."/>
        </authorList>
    </citation>
    <scope>NUCLEOTIDE SEQUENCE</scope>
    <source>
        <strain evidence="8">CGMCC 1.15760</strain>
    </source>
</reference>
<evidence type="ECO:0000259" key="7">
    <source>
        <dbReference type="Pfam" id="PF19040"/>
    </source>
</evidence>
<keyword evidence="5" id="KW-0812">Transmembrane</keyword>
<dbReference type="InterPro" id="IPR050879">
    <property type="entry name" value="Acyltransferase_3"/>
</dbReference>
<feature type="domain" description="SGNH" evidence="7">
    <location>
        <begin position="478"/>
        <end position="684"/>
    </location>
</feature>
<evidence type="ECO:0000256" key="3">
    <source>
        <dbReference type="SAM" id="Coils"/>
    </source>
</evidence>
<protein>
    <submittedName>
        <fullName evidence="8">Acyltransferase</fullName>
    </submittedName>
</protein>
<keyword evidence="9" id="KW-1185">Reference proteome</keyword>
<keyword evidence="8" id="KW-0012">Acyltransferase</keyword>
<dbReference type="PANTHER" id="PTHR23028:SF53">
    <property type="entry name" value="ACYL_TRANSF_3 DOMAIN-CONTAINING PROTEIN"/>
    <property type="match status" value="1"/>
</dbReference>
<feature type="transmembrane region" description="Helical" evidence="5">
    <location>
        <begin position="323"/>
        <end position="346"/>
    </location>
</feature>
<evidence type="ECO:0000256" key="4">
    <source>
        <dbReference type="SAM" id="MobiDB-lite"/>
    </source>
</evidence>
<dbReference type="InterPro" id="IPR002656">
    <property type="entry name" value="Acyl_transf_3_dom"/>
</dbReference>
<feature type="transmembrane region" description="Helical" evidence="5">
    <location>
        <begin position="296"/>
        <end position="317"/>
    </location>
</feature>
<evidence type="ECO:0000259" key="6">
    <source>
        <dbReference type="Pfam" id="PF01757"/>
    </source>
</evidence>
<feature type="transmembrane region" description="Helical" evidence="5">
    <location>
        <begin position="140"/>
        <end position="161"/>
    </location>
</feature>
<feature type="transmembrane region" description="Helical" evidence="5">
    <location>
        <begin position="173"/>
        <end position="195"/>
    </location>
</feature>
<dbReference type="Pfam" id="PF01757">
    <property type="entry name" value="Acyl_transf_3"/>
    <property type="match status" value="1"/>
</dbReference>
<accession>A0A917G5M4</accession>
<feature type="domain" description="Acyltransferase 3" evidence="6">
    <location>
        <begin position="13"/>
        <end position="342"/>
    </location>
</feature>
<dbReference type="CDD" id="cd22249">
    <property type="entry name" value="UDM1_RNF168_RNF169-like"/>
    <property type="match status" value="1"/>
</dbReference>
<evidence type="ECO:0000313" key="8">
    <source>
        <dbReference type="EMBL" id="GGG24121.1"/>
    </source>
</evidence>
<dbReference type="Pfam" id="PF19040">
    <property type="entry name" value="SGNH"/>
    <property type="match status" value="1"/>
</dbReference>
<dbReference type="AlphaFoldDB" id="A0A917G5M4"/>
<comment type="caution">
    <text evidence="8">The sequence shown here is derived from an EMBL/GenBank/DDBJ whole genome shotgun (WGS) entry which is preliminary data.</text>
</comment>
<evidence type="ECO:0000256" key="2">
    <source>
        <dbReference type="ARBA" id="ARBA00007400"/>
    </source>
</evidence>
<evidence type="ECO:0000256" key="5">
    <source>
        <dbReference type="SAM" id="Phobius"/>
    </source>
</evidence>
<dbReference type="Proteomes" id="UP000616608">
    <property type="component" value="Unassembled WGS sequence"/>
</dbReference>
<reference evidence="8" key="1">
    <citation type="journal article" date="2014" name="Int. J. Syst. Evol. Microbiol.">
        <title>Complete genome sequence of Corynebacterium casei LMG S-19264T (=DSM 44701T), isolated from a smear-ripened cheese.</title>
        <authorList>
            <consortium name="US DOE Joint Genome Institute (JGI-PGF)"/>
            <person name="Walter F."/>
            <person name="Albersmeier A."/>
            <person name="Kalinowski J."/>
            <person name="Ruckert C."/>
        </authorList>
    </citation>
    <scope>NUCLEOTIDE SEQUENCE</scope>
    <source>
        <strain evidence="8">CGMCC 1.15760</strain>
    </source>
</reference>
<comment type="subcellular location">
    <subcellularLocation>
        <location evidence="1">Membrane</location>
    </subcellularLocation>
</comment>
<dbReference type="GO" id="GO:0009103">
    <property type="term" value="P:lipopolysaccharide biosynthetic process"/>
    <property type="evidence" value="ECO:0007669"/>
    <property type="project" value="TreeGrafter"/>
</dbReference>
<organism evidence="8 9">
    <name type="scientific">Lysinibacillus alkalisoli</name>
    <dbReference type="NCBI Taxonomy" id="1911548"/>
    <lineage>
        <taxon>Bacteria</taxon>
        <taxon>Bacillati</taxon>
        <taxon>Bacillota</taxon>
        <taxon>Bacilli</taxon>
        <taxon>Bacillales</taxon>
        <taxon>Bacillaceae</taxon>
        <taxon>Lysinibacillus</taxon>
    </lineage>
</organism>
<keyword evidence="8" id="KW-0808">Transferase</keyword>
<proteinExistence type="inferred from homology"/>
<keyword evidence="3" id="KW-0175">Coiled coil</keyword>
<dbReference type="PANTHER" id="PTHR23028">
    <property type="entry name" value="ACETYLTRANSFERASE"/>
    <property type="match status" value="1"/>
</dbReference>
<comment type="similarity">
    <text evidence="2">Belongs to the acyltransferase 3 family.</text>
</comment>
<feature type="transmembrane region" description="Helical" evidence="5">
    <location>
        <begin position="201"/>
        <end position="224"/>
    </location>
</feature>
<gene>
    <name evidence="8" type="ORF">GCM10007425_18230</name>
</gene>
<feature type="coiled-coil region" evidence="3">
    <location>
        <begin position="383"/>
        <end position="421"/>
    </location>
</feature>
<keyword evidence="5" id="KW-1133">Transmembrane helix</keyword>
<feature type="transmembrane region" description="Helical" evidence="5">
    <location>
        <begin position="257"/>
        <end position="275"/>
    </location>
</feature>
<feature type="transmembrane region" description="Helical" evidence="5">
    <location>
        <begin position="231"/>
        <end position="251"/>
    </location>
</feature>
<name>A0A917G5M4_9BACI</name>
<feature type="transmembrane region" description="Helical" evidence="5">
    <location>
        <begin position="358"/>
        <end position="378"/>
    </location>
</feature>
<feature type="transmembrane region" description="Helical" evidence="5">
    <location>
        <begin position="79"/>
        <end position="100"/>
    </location>
</feature>
<dbReference type="EMBL" id="BMJT01000005">
    <property type="protein sequence ID" value="GGG24121.1"/>
    <property type="molecule type" value="Genomic_DNA"/>
</dbReference>
<dbReference type="GO" id="GO:0016747">
    <property type="term" value="F:acyltransferase activity, transferring groups other than amino-acyl groups"/>
    <property type="evidence" value="ECO:0007669"/>
    <property type="project" value="InterPro"/>
</dbReference>
<feature type="transmembrane region" description="Helical" evidence="5">
    <location>
        <begin position="12"/>
        <end position="31"/>
    </location>
</feature>
<feature type="region of interest" description="Disordered" evidence="4">
    <location>
        <begin position="695"/>
        <end position="717"/>
    </location>
</feature>
<feature type="transmembrane region" description="Helical" evidence="5">
    <location>
        <begin position="37"/>
        <end position="58"/>
    </location>
</feature>
<dbReference type="GO" id="GO:0016020">
    <property type="term" value="C:membrane"/>
    <property type="evidence" value="ECO:0007669"/>
    <property type="project" value="TreeGrafter"/>
</dbReference>
<sequence length="717" mass="81580">MRFKQAEKRFRLEIEGLRAVAAMLVAIYHIWFNRVSGGVDVFFVVSGFLITTSLMSTYRKERTINPFSYIVKLLKRLMPTAWTIAIMTLIASLFIMPITIRADIVQNFVSSVLYFENWHLALNAVDYLADNASASPYQHFWALSIQFQFYVIWALLFFLAVQTEKKINTFRFVPILSALIFILVVSSFGYSIYLTEINQPFAYYHTFTRLWEFGVGGLLALGITRLQPKKWFANMIGWLGLIGLILCGMVLQVSTMFPGYAALWPVLCAVFIIVAGNKSLRVSAYEVLSTSVFVKFGKISYAFYLWHWPLLIFYYQIFNVEKVSITGGLAIITLATILAYLTITLIESPLRKVRTRTMPTAIVIGILVITVVSGYSVWDKQEQERLEALEQEMQQRLLAEQKKAEAQAKEEQRIQNEYNANMLKGQSLVNPGALVAFTDQAMEESDEFLIPSIEIAKRDESAVYADECITKITETEVVICEYGDTDQPSYTIALIGGSHSAHWQPMLDAYGKKNNVKIRTYLKPRCRTLFNSDEDGGNCAPWFDDAIAQLVADQPDLVFATADIGKQQEPTVPKGFVEVWEYLNKRDIPIFVVRDNVWFPFNVVDCVANNEADPTKCKVKRSDVIAEPSPFSLLKKVPENVTYMDVTDYYCDDNFCYPVVGNIITHFDSNHFTATFSRTFEPIIGEKLNETLQTLKDKAPTEEEKKPQEASISKVEE</sequence>
<keyword evidence="5" id="KW-0472">Membrane</keyword>
<evidence type="ECO:0000256" key="1">
    <source>
        <dbReference type="ARBA" id="ARBA00004370"/>
    </source>
</evidence>
<evidence type="ECO:0000313" key="9">
    <source>
        <dbReference type="Proteomes" id="UP000616608"/>
    </source>
</evidence>
<dbReference type="InterPro" id="IPR043968">
    <property type="entry name" value="SGNH"/>
</dbReference>
<dbReference type="RefSeq" id="WP_188614736.1">
    <property type="nucleotide sequence ID" value="NZ_BMJT01000005.1"/>
</dbReference>